<dbReference type="Gene3D" id="3.40.50.150">
    <property type="entry name" value="Vaccinia Virus protein VP39"/>
    <property type="match status" value="1"/>
</dbReference>
<dbReference type="Proteomes" id="UP000321261">
    <property type="component" value="Unassembled WGS sequence"/>
</dbReference>
<dbReference type="SUPFAM" id="SSF53335">
    <property type="entry name" value="S-adenosyl-L-methionine-dependent methyltransferases"/>
    <property type="match status" value="1"/>
</dbReference>
<dbReference type="Pfam" id="PF08241">
    <property type="entry name" value="Methyltransf_11"/>
    <property type="match status" value="1"/>
</dbReference>
<keyword evidence="3" id="KW-1185">Reference proteome</keyword>
<organism evidence="2 3">
    <name type="scientific">Pseudonocardia hierapolitana</name>
    <dbReference type="NCBI Taxonomy" id="1128676"/>
    <lineage>
        <taxon>Bacteria</taxon>
        <taxon>Bacillati</taxon>
        <taxon>Actinomycetota</taxon>
        <taxon>Actinomycetes</taxon>
        <taxon>Pseudonocardiales</taxon>
        <taxon>Pseudonocardiaceae</taxon>
        <taxon>Pseudonocardia</taxon>
    </lineage>
</organism>
<dbReference type="EMBL" id="VIWU01000001">
    <property type="protein sequence ID" value="TWF76421.1"/>
    <property type="molecule type" value="Genomic_DNA"/>
</dbReference>
<sequence length="225" mass="24535">MRDWGIDRPPAWHAAGVTDADRMQRERDLVAYYDDEVQERAGRELPADRVARRGAYIEQLRAEERRSVLEVGTGPGRDGTALVQAGLDYTGVDLAPASVAACRALGLDARVASVLDLPFADGTFDAGWTMSTLLHVADAELDAALAEIVRVLRPAAPLAVGLWGGRDLPEGPHGEPTHGPARFFSFRSDEKVCAALDRRGTVECWETWKGSSELHYQFAVLRTPA</sequence>
<dbReference type="InterPro" id="IPR050508">
    <property type="entry name" value="Methyltransf_Superfamily"/>
</dbReference>
<accession>A0A561SNI1</accession>
<evidence type="ECO:0000313" key="2">
    <source>
        <dbReference type="EMBL" id="TWF76421.1"/>
    </source>
</evidence>
<dbReference type="GO" id="GO:0008757">
    <property type="term" value="F:S-adenosylmethionine-dependent methyltransferase activity"/>
    <property type="evidence" value="ECO:0007669"/>
    <property type="project" value="InterPro"/>
</dbReference>
<dbReference type="InterPro" id="IPR029063">
    <property type="entry name" value="SAM-dependent_MTases_sf"/>
</dbReference>
<dbReference type="AlphaFoldDB" id="A0A561SNI1"/>
<evidence type="ECO:0000259" key="1">
    <source>
        <dbReference type="Pfam" id="PF08241"/>
    </source>
</evidence>
<comment type="caution">
    <text evidence="2">The sequence shown here is derived from an EMBL/GenBank/DDBJ whole genome shotgun (WGS) entry which is preliminary data.</text>
</comment>
<keyword evidence="2" id="KW-0489">Methyltransferase</keyword>
<dbReference type="InterPro" id="IPR013216">
    <property type="entry name" value="Methyltransf_11"/>
</dbReference>
<dbReference type="GO" id="GO:0032259">
    <property type="term" value="P:methylation"/>
    <property type="evidence" value="ECO:0007669"/>
    <property type="project" value="UniProtKB-KW"/>
</dbReference>
<dbReference type="PANTHER" id="PTHR42912:SF93">
    <property type="entry name" value="N6-ADENOSINE-METHYLTRANSFERASE TMT1A"/>
    <property type="match status" value="1"/>
</dbReference>
<evidence type="ECO:0000313" key="3">
    <source>
        <dbReference type="Proteomes" id="UP000321261"/>
    </source>
</evidence>
<dbReference type="PANTHER" id="PTHR42912">
    <property type="entry name" value="METHYLTRANSFERASE"/>
    <property type="match status" value="1"/>
</dbReference>
<feature type="domain" description="Methyltransferase type 11" evidence="1">
    <location>
        <begin position="69"/>
        <end position="156"/>
    </location>
</feature>
<name>A0A561SNI1_9PSEU</name>
<reference evidence="2 3" key="1">
    <citation type="submission" date="2019-06" db="EMBL/GenBank/DDBJ databases">
        <title>Sequencing the genomes of 1000 actinobacteria strains.</title>
        <authorList>
            <person name="Klenk H.-P."/>
        </authorList>
    </citation>
    <scope>NUCLEOTIDE SEQUENCE [LARGE SCALE GENOMIC DNA]</scope>
    <source>
        <strain evidence="2 3">DSM 45671</strain>
    </source>
</reference>
<proteinExistence type="predicted"/>
<protein>
    <submittedName>
        <fullName evidence="2">Methyltransferase family protein</fullName>
    </submittedName>
</protein>
<gene>
    <name evidence="2" type="ORF">FHX44_112311</name>
</gene>
<keyword evidence="2" id="KW-0808">Transferase</keyword>